<feature type="coiled-coil region" evidence="1">
    <location>
        <begin position="166"/>
        <end position="197"/>
    </location>
</feature>
<evidence type="ECO:0000256" key="1">
    <source>
        <dbReference type="SAM" id="Coils"/>
    </source>
</evidence>
<gene>
    <name evidence="3" type="ORF">CYCCA115_LOCUS22389</name>
</gene>
<feature type="chain" id="PRO_5042068447" description="Altered inheritance of mitochondria protein 24, mitochondrial" evidence="2">
    <location>
        <begin position="17"/>
        <end position="274"/>
    </location>
</feature>
<keyword evidence="1" id="KW-0175">Coiled coil</keyword>
<keyword evidence="4" id="KW-1185">Reference proteome</keyword>
<reference evidence="3" key="1">
    <citation type="submission" date="2023-08" db="EMBL/GenBank/DDBJ databases">
        <authorList>
            <person name="Audoor S."/>
            <person name="Bilcke G."/>
        </authorList>
    </citation>
    <scope>NUCLEOTIDE SEQUENCE</scope>
</reference>
<dbReference type="Proteomes" id="UP001295423">
    <property type="component" value="Unassembled WGS sequence"/>
</dbReference>
<feature type="signal peptide" evidence="2">
    <location>
        <begin position="1"/>
        <end position="16"/>
    </location>
</feature>
<organism evidence="3 4">
    <name type="scientific">Cylindrotheca closterium</name>
    <dbReference type="NCBI Taxonomy" id="2856"/>
    <lineage>
        <taxon>Eukaryota</taxon>
        <taxon>Sar</taxon>
        <taxon>Stramenopiles</taxon>
        <taxon>Ochrophyta</taxon>
        <taxon>Bacillariophyta</taxon>
        <taxon>Bacillariophyceae</taxon>
        <taxon>Bacillariophycidae</taxon>
        <taxon>Bacillariales</taxon>
        <taxon>Bacillariaceae</taxon>
        <taxon>Cylindrotheca</taxon>
    </lineage>
</organism>
<evidence type="ECO:0000313" key="4">
    <source>
        <dbReference type="Proteomes" id="UP001295423"/>
    </source>
</evidence>
<sequence>MKIACITILLATEASAFLGIGEPMQRAPLLDEIMKSKSIEKLSINLDVGGSKEESHIVIRDTIFDFHLGAPLEHHVSLPGINGPHPSVSSGAQNLEVINGGHFVSMAGTQDVKLANSCWEINWKKDTPAGALICGFEVMEDYERNEATLTKGRTYLTFPIWNQEGLDYAREQKADVMERAEAALKEKDDEMHKISETNNPLMKALHYRNAYAAVERYSLMPVKRMEMVPGDDEVLKLRNDLFLTTKGLIWTKVLPAGRQVLLGTATISGTVSDE</sequence>
<comment type="caution">
    <text evidence="3">The sequence shown here is derived from an EMBL/GenBank/DDBJ whole genome shotgun (WGS) entry which is preliminary data.</text>
</comment>
<protein>
    <recommendedName>
        <fullName evidence="5">Altered inheritance of mitochondria protein 24, mitochondrial</fullName>
    </recommendedName>
</protein>
<dbReference type="AlphaFoldDB" id="A0AAD2PXM1"/>
<evidence type="ECO:0000313" key="3">
    <source>
        <dbReference type="EMBL" id="CAJ1966806.1"/>
    </source>
</evidence>
<name>A0AAD2PXM1_9STRA</name>
<evidence type="ECO:0008006" key="5">
    <source>
        <dbReference type="Google" id="ProtNLM"/>
    </source>
</evidence>
<keyword evidence="2" id="KW-0732">Signal</keyword>
<accession>A0AAD2PXM1</accession>
<evidence type="ECO:0000256" key="2">
    <source>
        <dbReference type="SAM" id="SignalP"/>
    </source>
</evidence>
<proteinExistence type="predicted"/>
<dbReference type="EMBL" id="CAKOGP040002313">
    <property type="protein sequence ID" value="CAJ1966806.1"/>
    <property type="molecule type" value="Genomic_DNA"/>
</dbReference>